<evidence type="ECO:0000313" key="3">
    <source>
        <dbReference type="EMBL" id="CAL5983883.1"/>
    </source>
</evidence>
<feature type="region of interest" description="Disordered" evidence="1">
    <location>
        <begin position="34"/>
        <end position="53"/>
    </location>
</feature>
<dbReference type="AlphaFoldDB" id="A0AA86ULS1"/>
<keyword evidence="4" id="KW-1185">Reference proteome</keyword>
<gene>
    <name evidence="2" type="ORF">HINF_LOCUS48104</name>
    <name evidence="3" type="ORF">HINF_LOCUS7838</name>
</gene>
<reference evidence="3 4" key="2">
    <citation type="submission" date="2024-07" db="EMBL/GenBank/DDBJ databases">
        <authorList>
            <person name="Akdeniz Z."/>
        </authorList>
    </citation>
    <scope>NUCLEOTIDE SEQUENCE [LARGE SCALE GENOMIC DNA]</scope>
</reference>
<proteinExistence type="predicted"/>
<accession>A0AA86ULS1</accession>
<sequence length="270" mass="30551">MYENDDAVIQEVQRGILLSQSLHLRMKQFESVMNDEEDENEQLDKPKVKKSLQSKNRVPTFNTDHSLAAKIAHSTHLKREKMTTRLPKVQSITPSPLDTQVTREQMNLLSNVKHTPSFTLSSRYDHTRDFAKTTFTPVGPNSYEVSREKLLALSTTKQPKLGTFSVLKSPAPETAGPGPGKYDTRNLFKQTSLQSQPRFSIGAKSESLDSNGLKYAADMPAPGDYILSRPHSQSGFKYNLREKGRFFERPSTFSTPGMDTPGFYQLRKYD</sequence>
<comment type="caution">
    <text evidence="2">The sequence shown here is derived from an EMBL/GenBank/DDBJ whole genome shotgun (WGS) entry which is preliminary data.</text>
</comment>
<reference evidence="2" key="1">
    <citation type="submission" date="2023-06" db="EMBL/GenBank/DDBJ databases">
        <authorList>
            <person name="Kurt Z."/>
        </authorList>
    </citation>
    <scope>NUCLEOTIDE SEQUENCE</scope>
</reference>
<evidence type="ECO:0000313" key="4">
    <source>
        <dbReference type="Proteomes" id="UP001642409"/>
    </source>
</evidence>
<dbReference type="Pfam" id="PF07004">
    <property type="entry name" value="SHIPPO-rpt"/>
    <property type="match status" value="1"/>
</dbReference>
<dbReference type="Proteomes" id="UP001642409">
    <property type="component" value="Unassembled WGS sequence"/>
</dbReference>
<name>A0AA86ULS1_9EUKA</name>
<evidence type="ECO:0000313" key="2">
    <source>
        <dbReference type="EMBL" id="CAI9960459.1"/>
    </source>
</evidence>
<dbReference type="EMBL" id="CATOUU010000931">
    <property type="protein sequence ID" value="CAI9960459.1"/>
    <property type="molecule type" value="Genomic_DNA"/>
</dbReference>
<dbReference type="EMBL" id="CAXDID020000016">
    <property type="protein sequence ID" value="CAL5983883.1"/>
    <property type="molecule type" value="Genomic_DNA"/>
</dbReference>
<evidence type="ECO:0000256" key="1">
    <source>
        <dbReference type="SAM" id="MobiDB-lite"/>
    </source>
</evidence>
<dbReference type="InterPro" id="IPR010736">
    <property type="entry name" value="SHIPPO-rpt"/>
</dbReference>
<organism evidence="2">
    <name type="scientific">Hexamita inflata</name>
    <dbReference type="NCBI Taxonomy" id="28002"/>
    <lineage>
        <taxon>Eukaryota</taxon>
        <taxon>Metamonada</taxon>
        <taxon>Diplomonadida</taxon>
        <taxon>Hexamitidae</taxon>
        <taxon>Hexamitinae</taxon>
        <taxon>Hexamita</taxon>
    </lineage>
</organism>
<protein>
    <submittedName>
        <fullName evidence="2">Uncharacterized protein</fullName>
    </submittedName>
</protein>